<protein>
    <submittedName>
        <fullName evidence="5">Outer membrane protein assembly factor BamE</fullName>
    </submittedName>
</protein>
<dbReference type="InterPro" id="IPR007450">
    <property type="entry name" value="BamE_dom"/>
</dbReference>
<evidence type="ECO:0000256" key="2">
    <source>
        <dbReference type="ARBA" id="ARBA00023136"/>
    </source>
</evidence>
<name>A0ABT0PZK2_9RHOB</name>
<accession>A0ABT0PZK2</accession>
<sequence>MSRIAMMGVFVLCLSACAEIYRNHGYVPPAEDLSKVTVGVDTRDSVIEAIGAPTASGVLEDSGYYYVQTRFRHYGARAPQIVSRELVAISFDRSGVVRNIERFGLEKGQVVTLQRRVTESSLEDKTFLRQLLGNLGNFDPGTLLPTEE</sequence>
<feature type="signal peptide" evidence="3">
    <location>
        <begin position="1"/>
        <end position="18"/>
    </location>
</feature>
<dbReference type="Proteomes" id="UP001203880">
    <property type="component" value="Unassembled WGS sequence"/>
</dbReference>
<evidence type="ECO:0000313" key="6">
    <source>
        <dbReference type="Proteomes" id="UP001203880"/>
    </source>
</evidence>
<organism evidence="5 6">
    <name type="scientific">Ruegeria spongiae</name>
    <dbReference type="NCBI Taxonomy" id="2942209"/>
    <lineage>
        <taxon>Bacteria</taxon>
        <taxon>Pseudomonadati</taxon>
        <taxon>Pseudomonadota</taxon>
        <taxon>Alphaproteobacteria</taxon>
        <taxon>Rhodobacterales</taxon>
        <taxon>Roseobacteraceae</taxon>
        <taxon>Ruegeria</taxon>
    </lineage>
</organism>
<keyword evidence="6" id="KW-1185">Reference proteome</keyword>
<gene>
    <name evidence="5" type="primary">bamE</name>
    <name evidence="5" type="ORF">M3P21_05605</name>
</gene>
<dbReference type="InterPro" id="IPR037873">
    <property type="entry name" value="BamE-like"/>
</dbReference>
<dbReference type="EMBL" id="JAMFMB010000005">
    <property type="protein sequence ID" value="MCL6283005.1"/>
    <property type="molecule type" value="Genomic_DNA"/>
</dbReference>
<reference evidence="5" key="1">
    <citation type="submission" date="2022-05" db="EMBL/GenBank/DDBJ databases">
        <authorList>
            <person name="Park J.-S."/>
        </authorList>
    </citation>
    <scope>NUCLEOTIDE SEQUENCE</scope>
    <source>
        <strain evidence="5">2012CJ41-6</strain>
    </source>
</reference>
<proteinExistence type="predicted"/>
<evidence type="ECO:0000313" key="5">
    <source>
        <dbReference type="EMBL" id="MCL6283005.1"/>
    </source>
</evidence>
<dbReference type="Pfam" id="PF04355">
    <property type="entry name" value="BamE"/>
    <property type="match status" value="1"/>
</dbReference>
<evidence type="ECO:0000259" key="4">
    <source>
        <dbReference type="Pfam" id="PF04355"/>
    </source>
</evidence>
<dbReference type="RefSeq" id="WP_249707576.1">
    <property type="nucleotide sequence ID" value="NZ_JAMFMB010000005.1"/>
</dbReference>
<evidence type="ECO:0000256" key="3">
    <source>
        <dbReference type="SAM" id="SignalP"/>
    </source>
</evidence>
<feature type="chain" id="PRO_5046780709" evidence="3">
    <location>
        <begin position="19"/>
        <end position="148"/>
    </location>
</feature>
<comment type="caution">
    <text evidence="5">The sequence shown here is derived from an EMBL/GenBank/DDBJ whole genome shotgun (WGS) entry which is preliminary data.</text>
</comment>
<keyword evidence="1 3" id="KW-0732">Signal</keyword>
<feature type="domain" description="Outer membrane protein assembly factor BamE" evidence="4">
    <location>
        <begin position="25"/>
        <end position="100"/>
    </location>
</feature>
<evidence type="ECO:0000256" key="1">
    <source>
        <dbReference type="ARBA" id="ARBA00022729"/>
    </source>
</evidence>
<keyword evidence="2" id="KW-0472">Membrane</keyword>
<dbReference type="Gene3D" id="3.30.1450.10">
    <property type="match status" value="1"/>
</dbReference>